<dbReference type="EMBL" id="JAAAUY010000118">
    <property type="protein sequence ID" value="KAF9335050.1"/>
    <property type="molecule type" value="Genomic_DNA"/>
</dbReference>
<feature type="region of interest" description="Disordered" evidence="1">
    <location>
        <begin position="301"/>
        <end position="333"/>
    </location>
</feature>
<protein>
    <submittedName>
        <fullName evidence="3">Uncharacterized protein</fullName>
    </submittedName>
</protein>
<keyword evidence="2" id="KW-1133">Transmembrane helix</keyword>
<proteinExistence type="predicted"/>
<evidence type="ECO:0000313" key="4">
    <source>
        <dbReference type="Proteomes" id="UP000696485"/>
    </source>
</evidence>
<organism evidence="3 4">
    <name type="scientific">Podila minutissima</name>
    <dbReference type="NCBI Taxonomy" id="64525"/>
    <lineage>
        <taxon>Eukaryota</taxon>
        <taxon>Fungi</taxon>
        <taxon>Fungi incertae sedis</taxon>
        <taxon>Mucoromycota</taxon>
        <taxon>Mortierellomycotina</taxon>
        <taxon>Mortierellomycetes</taxon>
        <taxon>Mortierellales</taxon>
        <taxon>Mortierellaceae</taxon>
        <taxon>Podila</taxon>
    </lineage>
</organism>
<dbReference type="AlphaFoldDB" id="A0A9P5SP61"/>
<name>A0A9P5SP61_9FUNG</name>
<keyword evidence="2" id="KW-0472">Membrane</keyword>
<gene>
    <name evidence="3" type="ORF">BG006_000977</name>
</gene>
<evidence type="ECO:0000256" key="1">
    <source>
        <dbReference type="SAM" id="MobiDB-lite"/>
    </source>
</evidence>
<feature type="region of interest" description="Disordered" evidence="1">
    <location>
        <begin position="1"/>
        <end position="29"/>
    </location>
</feature>
<dbReference type="Proteomes" id="UP000696485">
    <property type="component" value="Unassembled WGS sequence"/>
</dbReference>
<feature type="compositionally biased region" description="Low complexity" evidence="1">
    <location>
        <begin position="670"/>
        <end position="680"/>
    </location>
</feature>
<feature type="region of interest" description="Disordered" evidence="1">
    <location>
        <begin position="258"/>
        <end position="285"/>
    </location>
</feature>
<evidence type="ECO:0000256" key="2">
    <source>
        <dbReference type="SAM" id="Phobius"/>
    </source>
</evidence>
<feature type="transmembrane region" description="Helical" evidence="2">
    <location>
        <begin position="515"/>
        <end position="535"/>
    </location>
</feature>
<feature type="compositionally biased region" description="Low complexity" evidence="1">
    <location>
        <begin position="184"/>
        <end position="201"/>
    </location>
</feature>
<feature type="region of interest" description="Disordered" evidence="1">
    <location>
        <begin position="569"/>
        <end position="636"/>
    </location>
</feature>
<comment type="caution">
    <text evidence="3">The sequence shown here is derived from an EMBL/GenBank/DDBJ whole genome shotgun (WGS) entry which is preliminary data.</text>
</comment>
<feature type="compositionally biased region" description="Polar residues" evidence="1">
    <location>
        <begin position="264"/>
        <end position="273"/>
    </location>
</feature>
<feature type="region of interest" description="Disordered" evidence="1">
    <location>
        <begin position="51"/>
        <end position="82"/>
    </location>
</feature>
<reference evidence="3" key="1">
    <citation type="journal article" date="2020" name="Fungal Divers.">
        <title>Resolving the Mortierellaceae phylogeny through synthesis of multi-gene phylogenetics and phylogenomics.</title>
        <authorList>
            <person name="Vandepol N."/>
            <person name="Liber J."/>
            <person name="Desiro A."/>
            <person name="Na H."/>
            <person name="Kennedy M."/>
            <person name="Barry K."/>
            <person name="Grigoriev I.V."/>
            <person name="Miller A.N."/>
            <person name="O'Donnell K."/>
            <person name="Stajich J.E."/>
            <person name="Bonito G."/>
        </authorList>
    </citation>
    <scope>NUCLEOTIDE SEQUENCE</scope>
    <source>
        <strain evidence="3">NVP1</strain>
    </source>
</reference>
<keyword evidence="2" id="KW-0812">Transmembrane</keyword>
<feature type="region of interest" description="Disordered" evidence="1">
    <location>
        <begin position="649"/>
        <end position="680"/>
    </location>
</feature>
<feature type="region of interest" description="Disordered" evidence="1">
    <location>
        <begin position="184"/>
        <end position="204"/>
    </location>
</feature>
<feature type="compositionally biased region" description="Polar residues" evidence="1">
    <location>
        <begin position="653"/>
        <end position="662"/>
    </location>
</feature>
<feature type="compositionally biased region" description="Low complexity" evidence="1">
    <location>
        <begin position="569"/>
        <end position="599"/>
    </location>
</feature>
<feature type="compositionally biased region" description="Polar residues" evidence="1">
    <location>
        <begin position="626"/>
        <end position="636"/>
    </location>
</feature>
<feature type="compositionally biased region" description="Low complexity" evidence="1">
    <location>
        <begin position="60"/>
        <end position="72"/>
    </location>
</feature>
<accession>A0A9P5SP61</accession>
<sequence length="759" mass="82693">MRESPLTIDIPTAHSLPSHTTKGGLATPLTALPGYFNLDKDASYQFVKNEKDLPQPQPQPQQQQNQPQQQQPSPAPSPVMCDYFFNGANKELNNNSTKRMNEYEYPSPVKGESPYQSYLTHPFTMQRQQKRQQELMRAQSITHRAQPQRSSLYLNNKYNNYVNSSQNQYVHLICASTKKTSVNSNNNISATAPTTPTGTSPRNIASSVYADMPTTTSALSMIEQEKRMSVGSIDYYAREGRQEFYQAVHVFGQGHSIRSDDLVDSTNSRRQSMTPSLTSPPPPPYLSSDHEVAFHNHNYIDHKSSSSESSISGPMRSQSPTTPLPAGMTTPGHRGSVQGWPSAMAMSLATATPVTRPKQARTLPPHVLTISSSSPNAIHSPMSASGIYHPNKIFTPVTPDTAATPGFTPRASRLMDRGDTDTLYSFQLSDAEGGSSLSAKERGPQSRAMGHVKSGSVALGSAVQAAAEANSATAAPYFPGFWEDARQSRLHWMTFTAGCALVVSTAWIVAMPAVLAATSFGIVGVPLAMLLLLSVQFSTHRWRRYRHRKLISKKRSAVAVHAHAAAAAALMPSSPSSSTRTNRSHWSPRPSSLSSVTSLNEPLPASVHQSSPKIRPTPFLEPHQPSGPQDHQQSYQPRLSQQMLLKHQRELNEQQQQVTDSGIQIERSRTISQQESSSSSLYAASVGSSSSASLPSDMADISLSAERSYESAPAPLRLQIPSAVYHAQKKEAVELPDLGIGSLVGDLMAEFAMDINGIH</sequence>
<keyword evidence="4" id="KW-1185">Reference proteome</keyword>
<evidence type="ECO:0000313" key="3">
    <source>
        <dbReference type="EMBL" id="KAF9335050.1"/>
    </source>
</evidence>